<accession>A0A8S9ZU70</accession>
<dbReference type="EMBL" id="JABEBT010000027">
    <property type="protein sequence ID" value="KAF7636738.1"/>
    <property type="molecule type" value="Genomic_DNA"/>
</dbReference>
<evidence type="ECO:0000313" key="2">
    <source>
        <dbReference type="Proteomes" id="UP000605970"/>
    </source>
</evidence>
<gene>
    <name evidence="1" type="ORF">Mgra_00003920</name>
</gene>
<sequence length="92" mass="10615">MDNQQQNLQNPQHLMYHLLSSSPYNHPPEPSFNQQQNLWAEQLSNTTTTTKNGNVLLQIGEQQQNPSSIYCPQPVKYENPQSVMPMFSQIDK</sequence>
<organism evidence="1 2">
    <name type="scientific">Meloidogyne graminicola</name>
    <dbReference type="NCBI Taxonomy" id="189291"/>
    <lineage>
        <taxon>Eukaryota</taxon>
        <taxon>Metazoa</taxon>
        <taxon>Ecdysozoa</taxon>
        <taxon>Nematoda</taxon>
        <taxon>Chromadorea</taxon>
        <taxon>Rhabditida</taxon>
        <taxon>Tylenchina</taxon>
        <taxon>Tylenchomorpha</taxon>
        <taxon>Tylenchoidea</taxon>
        <taxon>Meloidogynidae</taxon>
        <taxon>Meloidogyninae</taxon>
        <taxon>Meloidogyne</taxon>
    </lineage>
</organism>
<comment type="caution">
    <text evidence="1">The sequence shown here is derived from an EMBL/GenBank/DDBJ whole genome shotgun (WGS) entry which is preliminary data.</text>
</comment>
<evidence type="ECO:0000313" key="1">
    <source>
        <dbReference type="EMBL" id="KAF7636738.1"/>
    </source>
</evidence>
<keyword evidence="2" id="KW-1185">Reference proteome</keyword>
<dbReference type="Proteomes" id="UP000605970">
    <property type="component" value="Unassembled WGS sequence"/>
</dbReference>
<dbReference type="AlphaFoldDB" id="A0A8S9ZU70"/>
<reference evidence="1" key="1">
    <citation type="journal article" date="2020" name="Ecol. Evol.">
        <title>Genome structure and content of the rice root-knot nematode (Meloidogyne graminicola).</title>
        <authorList>
            <person name="Phan N.T."/>
            <person name="Danchin E.G.J."/>
            <person name="Klopp C."/>
            <person name="Perfus-Barbeoch L."/>
            <person name="Kozlowski D.K."/>
            <person name="Koutsovoulos G.D."/>
            <person name="Lopez-Roques C."/>
            <person name="Bouchez O."/>
            <person name="Zahm M."/>
            <person name="Besnard G."/>
            <person name="Bellafiore S."/>
        </authorList>
    </citation>
    <scope>NUCLEOTIDE SEQUENCE</scope>
    <source>
        <strain evidence="1">VN-18</strain>
    </source>
</reference>
<name>A0A8S9ZU70_9BILA</name>
<protein>
    <submittedName>
        <fullName evidence="1">Uncharacterized protein</fullName>
    </submittedName>
</protein>
<proteinExistence type="predicted"/>